<proteinExistence type="predicted"/>
<dbReference type="AlphaFoldDB" id="A0A1A6DTH4"/>
<dbReference type="Gene3D" id="2.60.40.3650">
    <property type="match status" value="1"/>
</dbReference>
<feature type="domain" description="Peptidase M61 catalytic" evidence="2">
    <location>
        <begin position="319"/>
        <end position="435"/>
    </location>
</feature>
<protein>
    <submittedName>
        <fullName evidence="4">Peptidase M61</fullName>
    </submittedName>
</protein>
<evidence type="ECO:0000259" key="3">
    <source>
        <dbReference type="Pfam" id="PF17899"/>
    </source>
</evidence>
<dbReference type="OrthoDB" id="9778516at2"/>
<reference evidence="4 5" key="1">
    <citation type="submission" date="2016-06" db="EMBL/GenBank/DDBJ databases">
        <title>Genome sequence of Tepidimonas fonticaldi PL17.</title>
        <authorList>
            <person name="Pinnaka A.K."/>
        </authorList>
    </citation>
    <scope>NUCLEOTIDE SEQUENCE [LARGE SCALE GENOMIC DNA]</scope>
    <source>
        <strain evidence="4 5">PL17</strain>
    </source>
</reference>
<dbReference type="PIRSF" id="PIRSF016493">
    <property type="entry name" value="Glycyl_aminpptds"/>
    <property type="match status" value="1"/>
</dbReference>
<comment type="caution">
    <text evidence="4">The sequence shown here is derived from an EMBL/GenBank/DDBJ whole genome shotgun (WGS) entry which is preliminary data.</text>
</comment>
<keyword evidence="5" id="KW-1185">Reference proteome</keyword>
<accession>A0A1A6DTH4</accession>
<dbReference type="InterPro" id="IPR036034">
    <property type="entry name" value="PDZ_sf"/>
</dbReference>
<dbReference type="InterPro" id="IPR040756">
    <property type="entry name" value="Peptidase_M61_N"/>
</dbReference>
<sequence>MTPRRPAPARHLGPPAALRYTVEVADVHAHLWRVTLAIDRPAPRQRVSLPVWIPGSYLVREFAQHLQRLQAAVDGHPVPLRALDKNTWQAELDAEAAARTLTLQYEVYAFDPSVRAAYLDARRGFFNATSLCLRVHGREDEPHALTLAGSDATRGWRVATALRPWAPAAGTRPRRAPGWRWAAGDGFGTYLATDYDELADSPVEMGDFWCGDVVVRGVPHRFVVSGAVAGFDGERLLRDTAQVCEAAMTLWHGPDGAPPIDRYLFLLNATQDGYGGLEHRHSTALVCARTDLPLQPLPGQRAPDQAPAPLRAGDGYTTLLGLISHEYFHTWNVKRLRPREFTRYDYDRENPTELLWFFEGFTSYYDDLLLLRAGLIDQATHLQLLAKSINHVLQTPGRQVQSVAQASWDAWIKYYRVQENTPNATVSYYAKGALVALCLDLTLRLEGRTTLDDVMRALWQRCAGGPMREADLRAVLRRLAGRDLGAELDAWVHGTDELPLRPLLERHGVRWIEERAPLAQQLGLRVDEASGIRLRNVLRGGAAEAAGLAAGDEWLAVERGGDAWRVRRLDDVALHARGLPAGEPLVCWVARDGRLLRCPLRWPVPATTVQLQPAPADAAAELTRPGTAPGASAGRP</sequence>
<organism evidence="4 5">
    <name type="scientific">Tepidimonas fonticaldi</name>
    <dbReference type="NCBI Taxonomy" id="1101373"/>
    <lineage>
        <taxon>Bacteria</taxon>
        <taxon>Pseudomonadati</taxon>
        <taxon>Pseudomonadota</taxon>
        <taxon>Betaproteobacteria</taxon>
        <taxon>Burkholderiales</taxon>
        <taxon>Tepidimonas</taxon>
    </lineage>
</organism>
<evidence type="ECO:0000313" key="5">
    <source>
        <dbReference type="Proteomes" id="UP000091969"/>
    </source>
</evidence>
<dbReference type="Proteomes" id="UP000091969">
    <property type="component" value="Unassembled WGS sequence"/>
</dbReference>
<dbReference type="Pfam" id="PF17899">
    <property type="entry name" value="Peptidase_M61_N"/>
    <property type="match status" value="1"/>
</dbReference>
<evidence type="ECO:0000313" key="4">
    <source>
        <dbReference type="EMBL" id="OBS30222.1"/>
    </source>
</evidence>
<evidence type="ECO:0000259" key="2">
    <source>
        <dbReference type="Pfam" id="PF05299"/>
    </source>
</evidence>
<dbReference type="InterPro" id="IPR027268">
    <property type="entry name" value="Peptidase_M4/M1_CTD_sf"/>
</dbReference>
<feature type="region of interest" description="Disordered" evidence="1">
    <location>
        <begin position="615"/>
        <end position="636"/>
    </location>
</feature>
<dbReference type="Pfam" id="PF05299">
    <property type="entry name" value="Peptidase_M61"/>
    <property type="match status" value="1"/>
</dbReference>
<name>A0A1A6DTH4_9BURK</name>
<dbReference type="Gene3D" id="1.10.390.10">
    <property type="entry name" value="Neutral Protease Domain 2"/>
    <property type="match status" value="1"/>
</dbReference>
<gene>
    <name evidence="4" type="ORF">A9O67_03980</name>
</gene>
<evidence type="ECO:0000256" key="1">
    <source>
        <dbReference type="SAM" id="MobiDB-lite"/>
    </source>
</evidence>
<dbReference type="SUPFAM" id="SSF55486">
    <property type="entry name" value="Metalloproteases ('zincins'), catalytic domain"/>
    <property type="match status" value="1"/>
</dbReference>
<dbReference type="EMBL" id="LZDH01000056">
    <property type="protein sequence ID" value="OBS30222.1"/>
    <property type="molecule type" value="Genomic_DNA"/>
</dbReference>
<dbReference type="STRING" id="1101373.A9O67_03980"/>
<dbReference type="Gene3D" id="2.30.42.10">
    <property type="match status" value="1"/>
</dbReference>
<dbReference type="InterPro" id="IPR024191">
    <property type="entry name" value="Peptidase_M61"/>
</dbReference>
<dbReference type="RefSeq" id="WP_068608454.1">
    <property type="nucleotide sequence ID" value="NZ_LZDH01000056.1"/>
</dbReference>
<feature type="domain" description="Peptidase M61 N-terminal" evidence="3">
    <location>
        <begin position="19"/>
        <end position="207"/>
    </location>
</feature>
<dbReference type="InterPro" id="IPR007963">
    <property type="entry name" value="Peptidase_M61_catalytic"/>
</dbReference>
<dbReference type="SUPFAM" id="SSF50156">
    <property type="entry name" value="PDZ domain-like"/>
    <property type="match status" value="1"/>
</dbReference>